<dbReference type="Pfam" id="PF00249">
    <property type="entry name" value="Myb_DNA-binding"/>
    <property type="match status" value="1"/>
</dbReference>
<name>A0A1A0HH54_9ASCO</name>
<evidence type="ECO:0008006" key="9">
    <source>
        <dbReference type="Google" id="ProtNLM"/>
    </source>
</evidence>
<dbReference type="PROSITE" id="PS51294">
    <property type="entry name" value="HTH_MYB"/>
    <property type="match status" value="1"/>
</dbReference>
<dbReference type="PROSITE" id="PS50090">
    <property type="entry name" value="MYB_LIKE"/>
    <property type="match status" value="2"/>
</dbReference>
<dbReference type="GO" id="GO:0001006">
    <property type="term" value="F:RNA polymerase III type 3 promoter sequence-specific DNA binding"/>
    <property type="evidence" value="ECO:0007669"/>
    <property type="project" value="TreeGrafter"/>
</dbReference>
<reference evidence="7 8" key="1">
    <citation type="submission" date="2016-05" db="EMBL/GenBank/DDBJ databases">
        <title>Comparative genomics of biotechnologically important yeasts.</title>
        <authorList>
            <consortium name="DOE Joint Genome Institute"/>
            <person name="Riley R."/>
            <person name="Haridas S."/>
            <person name="Wolfe K.H."/>
            <person name="Lopes M.R."/>
            <person name="Hittinger C.T."/>
            <person name="Goker M."/>
            <person name="Salamov A."/>
            <person name="Wisecaver J."/>
            <person name="Long T.M."/>
            <person name="Aerts A.L."/>
            <person name="Barry K."/>
            <person name="Choi C."/>
            <person name="Clum A."/>
            <person name="Coughlan A.Y."/>
            <person name="Deshpande S."/>
            <person name="Douglass A.P."/>
            <person name="Hanson S.J."/>
            <person name="Klenk H.-P."/>
            <person name="LaButti K."/>
            <person name="Lapidus A."/>
            <person name="Lindquist E."/>
            <person name="Lipzen A."/>
            <person name="Meier-kolthoff J.P."/>
            <person name="Ohm R.A."/>
            <person name="Otillar R.P."/>
            <person name="Pangilinan J."/>
            <person name="Peng Y."/>
            <person name="Rokas A."/>
            <person name="Rosa C.A."/>
            <person name="Scheuner C."/>
            <person name="Sibirny A.A."/>
            <person name="Slot J.C."/>
            <person name="Stielow J.B."/>
            <person name="Sun H."/>
            <person name="Kurtzman C.P."/>
            <person name="Blackwell M."/>
            <person name="Grigoriev I.V."/>
            <person name="Jeffries T.W."/>
        </authorList>
    </citation>
    <scope>NUCLEOTIDE SEQUENCE [LARGE SCALE GENOMIC DNA]</scope>
    <source>
        <strain evidence="7 8">NRRL YB-4993</strain>
    </source>
</reference>
<dbReference type="CDD" id="cd00167">
    <property type="entry name" value="SANT"/>
    <property type="match status" value="1"/>
</dbReference>
<dbReference type="SUPFAM" id="SSF46689">
    <property type="entry name" value="Homeodomain-like"/>
    <property type="match status" value="1"/>
</dbReference>
<dbReference type="SMART" id="SM00717">
    <property type="entry name" value="SANT"/>
    <property type="match status" value="2"/>
</dbReference>
<dbReference type="OrthoDB" id="2143914at2759"/>
<dbReference type="EMBL" id="LXTC01000001">
    <property type="protein sequence ID" value="OBA23173.1"/>
    <property type="molecule type" value="Genomic_DNA"/>
</dbReference>
<evidence type="ECO:0000256" key="1">
    <source>
        <dbReference type="ARBA" id="ARBA00023015"/>
    </source>
</evidence>
<dbReference type="InterPro" id="IPR051575">
    <property type="entry name" value="Myb-like_DNA-bd"/>
</dbReference>
<gene>
    <name evidence="7" type="ORF">METBIDRAFT_37982</name>
</gene>
<dbReference type="PANTHER" id="PTHR46621">
    <property type="entry name" value="SNRNA-ACTIVATING PROTEIN COMPLEX SUBUNIT 4"/>
    <property type="match status" value="1"/>
</dbReference>
<dbReference type="InterPro" id="IPR009057">
    <property type="entry name" value="Homeodomain-like_sf"/>
</dbReference>
<comment type="caution">
    <text evidence="7">The sequence shown here is derived from an EMBL/GenBank/DDBJ whole genome shotgun (WGS) entry which is preliminary data.</text>
</comment>
<dbReference type="Gene3D" id="1.10.10.60">
    <property type="entry name" value="Homeodomain-like"/>
    <property type="match status" value="2"/>
</dbReference>
<evidence type="ECO:0000259" key="5">
    <source>
        <dbReference type="PROSITE" id="PS50090"/>
    </source>
</evidence>
<evidence type="ECO:0000256" key="2">
    <source>
        <dbReference type="ARBA" id="ARBA00023125"/>
    </source>
</evidence>
<dbReference type="InterPro" id="IPR017930">
    <property type="entry name" value="Myb_dom"/>
</dbReference>
<evidence type="ECO:0000256" key="3">
    <source>
        <dbReference type="ARBA" id="ARBA00023163"/>
    </source>
</evidence>
<dbReference type="GO" id="GO:0000978">
    <property type="term" value="F:RNA polymerase II cis-regulatory region sequence-specific DNA binding"/>
    <property type="evidence" value="ECO:0007669"/>
    <property type="project" value="TreeGrafter"/>
</dbReference>
<dbReference type="GeneID" id="30029914"/>
<dbReference type="STRING" id="869754.A0A1A0HH54"/>
<dbReference type="GO" id="GO:0042795">
    <property type="term" value="P:snRNA transcription by RNA polymerase II"/>
    <property type="evidence" value="ECO:0007669"/>
    <property type="project" value="TreeGrafter"/>
</dbReference>
<dbReference type="GO" id="GO:0042796">
    <property type="term" value="P:snRNA transcription by RNA polymerase III"/>
    <property type="evidence" value="ECO:0007669"/>
    <property type="project" value="TreeGrafter"/>
</dbReference>
<keyword evidence="2" id="KW-0238">DNA-binding</keyword>
<keyword evidence="1" id="KW-0805">Transcription regulation</keyword>
<keyword evidence="3" id="KW-0804">Transcription</keyword>
<dbReference type="AlphaFoldDB" id="A0A1A0HH54"/>
<feature type="domain" description="HTH myb-type" evidence="6">
    <location>
        <begin position="93"/>
        <end position="147"/>
    </location>
</feature>
<dbReference type="Proteomes" id="UP000092555">
    <property type="component" value="Unassembled WGS sequence"/>
</dbReference>
<sequence length="163" mass="19101">MSCKDKPKKSIYSVDTLAFTESLGLQTFRKEQRKTWMKDDDDHLLRRLADLYPDEYKSNSLKAGAINWELVSQAFGGERKAKDCRKRWALSLDPNLRRGKWTPEEDALLVLQFEKYGALWQQVAQDIAGRTEHQCLKRYYEVLDPSVSNRLKLWTEAEDLMLI</sequence>
<feature type="non-terminal residue" evidence="7">
    <location>
        <position position="163"/>
    </location>
</feature>
<evidence type="ECO:0000259" key="6">
    <source>
        <dbReference type="PROSITE" id="PS51294"/>
    </source>
</evidence>
<proteinExistence type="predicted"/>
<keyword evidence="4" id="KW-0539">Nucleus</keyword>
<evidence type="ECO:0000313" key="8">
    <source>
        <dbReference type="Proteomes" id="UP000092555"/>
    </source>
</evidence>
<evidence type="ECO:0000256" key="4">
    <source>
        <dbReference type="ARBA" id="ARBA00023242"/>
    </source>
</evidence>
<organism evidence="7 8">
    <name type="scientific">Metschnikowia bicuspidata var. bicuspidata NRRL YB-4993</name>
    <dbReference type="NCBI Taxonomy" id="869754"/>
    <lineage>
        <taxon>Eukaryota</taxon>
        <taxon>Fungi</taxon>
        <taxon>Dikarya</taxon>
        <taxon>Ascomycota</taxon>
        <taxon>Saccharomycotina</taxon>
        <taxon>Pichiomycetes</taxon>
        <taxon>Metschnikowiaceae</taxon>
        <taxon>Metschnikowia</taxon>
    </lineage>
</organism>
<dbReference type="PANTHER" id="PTHR46621:SF1">
    <property type="entry name" value="SNRNA-ACTIVATING PROTEIN COMPLEX SUBUNIT 4"/>
    <property type="match status" value="1"/>
</dbReference>
<dbReference type="GO" id="GO:0019185">
    <property type="term" value="C:snRNA-activating protein complex"/>
    <property type="evidence" value="ECO:0007669"/>
    <property type="project" value="TreeGrafter"/>
</dbReference>
<evidence type="ECO:0000313" key="7">
    <source>
        <dbReference type="EMBL" id="OBA23173.1"/>
    </source>
</evidence>
<dbReference type="RefSeq" id="XP_018713654.1">
    <property type="nucleotide sequence ID" value="XM_018856938.1"/>
</dbReference>
<feature type="domain" description="Myb-like" evidence="5">
    <location>
        <begin position="28"/>
        <end position="92"/>
    </location>
</feature>
<accession>A0A1A0HH54</accession>
<dbReference type="InterPro" id="IPR001005">
    <property type="entry name" value="SANT/Myb"/>
</dbReference>
<protein>
    <recommendedName>
        <fullName evidence="9">Myb-like transcription factor</fullName>
    </recommendedName>
</protein>
<keyword evidence="8" id="KW-1185">Reference proteome</keyword>
<feature type="domain" description="Myb-like" evidence="5">
    <location>
        <begin position="93"/>
        <end position="143"/>
    </location>
</feature>